<dbReference type="AlphaFoldDB" id="A0A0E9QTJ2"/>
<name>A0A0E9QTJ2_ANGAN</name>
<evidence type="ECO:0000313" key="1">
    <source>
        <dbReference type="EMBL" id="JAH19413.1"/>
    </source>
</evidence>
<reference evidence="1" key="1">
    <citation type="submission" date="2014-11" db="EMBL/GenBank/DDBJ databases">
        <authorList>
            <person name="Amaro Gonzalez C."/>
        </authorList>
    </citation>
    <scope>NUCLEOTIDE SEQUENCE</scope>
</reference>
<dbReference type="EMBL" id="GBXM01089164">
    <property type="protein sequence ID" value="JAH19413.1"/>
    <property type="molecule type" value="Transcribed_RNA"/>
</dbReference>
<protein>
    <submittedName>
        <fullName evidence="1">Uncharacterized protein</fullName>
    </submittedName>
</protein>
<reference evidence="1" key="2">
    <citation type="journal article" date="2015" name="Fish Shellfish Immunol.">
        <title>Early steps in the European eel (Anguilla anguilla)-Vibrio vulnificus interaction in the gills: Role of the RtxA13 toxin.</title>
        <authorList>
            <person name="Callol A."/>
            <person name="Pajuelo D."/>
            <person name="Ebbesson L."/>
            <person name="Teles M."/>
            <person name="MacKenzie S."/>
            <person name="Amaro C."/>
        </authorList>
    </citation>
    <scope>NUCLEOTIDE SEQUENCE</scope>
</reference>
<organism evidence="1">
    <name type="scientific">Anguilla anguilla</name>
    <name type="common">European freshwater eel</name>
    <name type="synonym">Muraena anguilla</name>
    <dbReference type="NCBI Taxonomy" id="7936"/>
    <lineage>
        <taxon>Eukaryota</taxon>
        <taxon>Metazoa</taxon>
        <taxon>Chordata</taxon>
        <taxon>Craniata</taxon>
        <taxon>Vertebrata</taxon>
        <taxon>Euteleostomi</taxon>
        <taxon>Actinopterygii</taxon>
        <taxon>Neopterygii</taxon>
        <taxon>Teleostei</taxon>
        <taxon>Anguilliformes</taxon>
        <taxon>Anguillidae</taxon>
        <taxon>Anguilla</taxon>
    </lineage>
</organism>
<proteinExistence type="predicted"/>
<accession>A0A0E9QTJ2</accession>
<sequence>MVNSDLPNSLLTSAPGIRGSSAFLEFFVFMNCVTRQWNLVLKLPSLVPPPS</sequence>